<keyword evidence="1" id="KW-0472">Membrane</keyword>
<dbReference type="STRING" id="28094.SAMN06295900_102455"/>
<sequence length="339" mass="36496">MTKEIRLLTGRHAGARIKLNPTLTHIGNDDEADIQISDWTMPTMQLSHHEDGHVSISDPTGAHPDVTLEDFVPHRFGDIVLCAGDADAAWPSDIALLETALAPVATPVATSIEVPAPQPQHAPRPLTDAPRRGHAMRNAGFAGVAVLAIGCAGIALPAVLRPREAATALKALQEPDAAMLATGLRQLDLHDLEVKRQDGRFLVMGVVPDSASEMAARRIAENIAPGRVVWRVGCVDQITRDLQESLHDSSLHVRYLGNRTFEVTGVAKNANAVRTTLEQLTGDLAPMVKQIAARFGTDDRMAPPTDVESLLAVDGLQYMVSSDGTKHFVDTQTQRDTLN</sequence>
<dbReference type="RefSeq" id="WP_139831121.1">
    <property type="nucleotide sequence ID" value="NZ_BSQD01000002.1"/>
</dbReference>
<keyword evidence="1" id="KW-0812">Transmembrane</keyword>
<name>A0A1X7D6J2_TRICW</name>
<accession>A0A1X7D6J2</accession>
<protein>
    <submittedName>
        <fullName evidence="2">Type III secretion protein D</fullName>
    </submittedName>
</protein>
<dbReference type="OrthoDB" id="5995712at2"/>
<evidence type="ECO:0000256" key="1">
    <source>
        <dbReference type="SAM" id="Phobius"/>
    </source>
</evidence>
<proteinExistence type="predicted"/>
<dbReference type="NCBIfam" id="NF041525">
    <property type="entry name" value="HrpD5"/>
    <property type="match status" value="1"/>
</dbReference>
<dbReference type="AlphaFoldDB" id="A0A1X7D6J2"/>
<organism evidence="2 3">
    <name type="scientific">Trinickia caryophylli</name>
    <name type="common">Paraburkholderia caryophylli</name>
    <dbReference type="NCBI Taxonomy" id="28094"/>
    <lineage>
        <taxon>Bacteria</taxon>
        <taxon>Pseudomonadati</taxon>
        <taxon>Pseudomonadota</taxon>
        <taxon>Betaproteobacteria</taxon>
        <taxon>Burkholderiales</taxon>
        <taxon>Burkholderiaceae</taxon>
        <taxon>Trinickia</taxon>
    </lineage>
</organism>
<gene>
    <name evidence="2" type="ORF">SAMN06295900_102455</name>
</gene>
<evidence type="ECO:0000313" key="2">
    <source>
        <dbReference type="EMBL" id="SMF09794.1"/>
    </source>
</evidence>
<feature type="transmembrane region" description="Helical" evidence="1">
    <location>
        <begin position="139"/>
        <end position="160"/>
    </location>
</feature>
<evidence type="ECO:0000313" key="3">
    <source>
        <dbReference type="Proteomes" id="UP000192911"/>
    </source>
</evidence>
<dbReference type="InterPro" id="IPR048200">
    <property type="entry name" value="HrpD5-like"/>
</dbReference>
<dbReference type="Proteomes" id="UP000192911">
    <property type="component" value="Unassembled WGS sequence"/>
</dbReference>
<reference evidence="3" key="1">
    <citation type="submission" date="2017-04" db="EMBL/GenBank/DDBJ databases">
        <authorList>
            <person name="Varghese N."/>
            <person name="Submissions S."/>
        </authorList>
    </citation>
    <scope>NUCLEOTIDE SEQUENCE [LARGE SCALE GENOMIC DNA]</scope>
    <source>
        <strain evidence="3">Ballard 720</strain>
    </source>
</reference>
<keyword evidence="3" id="KW-1185">Reference proteome</keyword>
<dbReference type="EMBL" id="FXAH01000002">
    <property type="protein sequence ID" value="SMF09794.1"/>
    <property type="molecule type" value="Genomic_DNA"/>
</dbReference>
<keyword evidence="1" id="KW-1133">Transmembrane helix</keyword>
<dbReference type="GeneID" id="95552225"/>